<sequence length="656" mass="73008">MSGMKGAGGSGLDPIFIHSLFRSGSTYFFNIFRESPEGYWCYQEPLHEWPLLCAGNKEGLLDPHVDVAKELRHPELGRPYFYELYEVADKCLPLLKKEYIYDSYFGGGEEGIGEDYFEALIGEAKGRPVIQECRTSSRIGTIKKKLGGLHLYLWRNPWDQWWSCNVNEYFDAACQLFINSRSFPEAVGRLRQEIKFEGFFSDNLAEQFGWFKSRRLSSEDSYLVFYLLWCIGLLEGMRCADLLINIDSLSDSHEYRRDTLAALKEVGVFGLDFSACSVPQACYGMGDREFFVRIEDKVHGLLLISGLSQRSIDELIALRRAYEPLVWRDEGATASTPQLIRDAERARALARRFNSQGIEQRIKYEEQLAAQHELYTVAEARAVAAEARAQQAEARAVAAEAQAEQAEARAVAAEAQAEQVEARAVAAEAQAEQGEARAVAAEAQAGQANARAVVAEAQARQANARAVAAESQAEQAEARATVAEIKAEQAKIGVSAAKATAQQAEAASTQCLAQVQAVFESTSWKITKPLRMLSETTRRIVRRSARLAKALLRPCLTPVMHLLLSRPAARARVVSLLRSFPLLDQHLRLFARNWLMRNNRHPMPPVAMSEGSGVAVALFGASTELGDTDLSDLTAQAQRNFHKLHAAIQQRALERQ</sequence>
<feature type="coiled-coil region" evidence="1">
    <location>
        <begin position="375"/>
        <end position="488"/>
    </location>
</feature>
<proteinExistence type="predicted"/>
<name>A0ABS6MXS7_9GAMM</name>
<gene>
    <name evidence="2" type="ORF">KRX52_12505</name>
</gene>
<organism evidence="2 3">
    <name type="scientific">Geopseudomonas aromaticivorans</name>
    <dbReference type="NCBI Taxonomy" id="2849492"/>
    <lineage>
        <taxon>Bacteria</taxon>
        <taxon>Pseudomonadati</taxon>
        <taxon>Pseudomonadota</taxon>
        <taxon>Gammaproteobacteria</taxon>
        <taxon>Pseudomonadales</taxon>
        <taxon>Pseudomonadaceae</taxon>
        <taxon>Geopseudomonas</taxon>
    </lineage>
</organism>
<keyword evidence="1" id="KW-0175">Coiled coil</keyword>
<dbReference type="EMBL" id="JAHRGL010000030">
    <property type="protein sequence ID" value="MBV2133614.1"/>
    <property type="molecule type" value="Genomic_DNA"/>
</dbReference>
<comment type="caution">
    <text evidence="2">The sequence shown here is derived from an EMBL/GenBank/DDBJ whole genome shotgun (WGS) entry which is preliminary data.</text>
</comment>
<accession>A0ABS6MXS7</accession>
<evidence type="ECO:0000313" key="3">
    <source>
        <dbReference type="Proteomes" id="UP000813068"/>
    </source>
</evidence>
<evidence type="ECO:0008006" key="4">
    <source>
        <dbReference type="Google" id="ProtNLM"/>
    </source>
</evidence>
<reference evidence="2 3" key="1">
    <citation type="submission" date="2021-06" db="EMBL/GenBank/DDBJ databases">
        <title>Differences between aerobic and microaerobic xylene degrading microbial communities.</title>
        <authorList>
            <person name="Banerjee S."/>
            <person name="Tancsics A."/>
        </authorList>
    </citation>
    <scope>NUCLEOTIDE SEQUENCE [LARGE SCALE GENOMIC DNA]</scope>
    <source>
        <strain evidence="2 3">MAP12</strain>
    </source>
</reference>
<evidence type="ECO:0000256" key="1">
    <source>
        <dbReference type="SAM" id="Coils"/>
    </source>
</evidence>
<keyword evidence="3" id="KW-1185">Reference proteome</keyword>
<dbReference type="Proteomes" id="UP000813068">
    <property type="component" value="Unassembled WGS sequence"/>
</dbReference>
<dbReference type="RefSeq" id="WP_217682057.1">
    <property type="nucleotide sequence ID" value="NZ_JAHRGL010000030.1"/>
</dbReference>
<protein>
    <recommendedName>
        <fullName evidence="4">Sulfotransferase</fullName>
    </recommendedName>
</protein>
<evidence type="ECO:0000313" key="2">
    <source>
        <dbReference type="EMBL" id="MBV2133614.1"/>
    </source>
</evidence>